<proteinExistence type="inferred from homology"/>
<evidence type="ECO:0000313" key="7">
    <source>
        <dbReference type="EMBL" id="KZL84779.1"/>
    </source>
</evidence>
<dbReference type="Proteomes" id="UP000076584">
    <property type="component" value="Unassembled WGS sequence"/>
</dbReference>
<keyword evidence="3" id="KW-0408">Iron</keyword>
<feature type="domain" description="Cytochrome b5 heme-binding" evidence="6">
    <location>
        <begin position="952"/>
        <end position="1035"/>
    </location>
</feature>
<evidence type="ECO:0000256" key="1">
    <source>
        <dbReference type="ARBA" id="ARBA00022617"/>
    </source>
</evidence>
<keyword evidence="1" id="KW-0349">Heme</keyword>
<protein>
    <submittedName>
        <fullName evidence="7">Cytochrome b5-like heme steroid binding domain-containing protein</fullName>
    </submittedName>
</protein>
<evidence type="ECO:0000313" key="8">
    <source>
        <dbReference type="Proteomes" id="UP000076584"/>
    </source>
</evidence>
<keyword evidence="2" id="KW-0479">Metal-binding</keyword>
<dbReference type="InterPro" id="IPR050668">
    <property type="entry name" value="Cytochrome_b5"/>
</dbReference>
<feature type="region of interest" description="Disordered" evidence="5">
    <location>
        <begin position="209"/>
        <end position="232"/>
    </location>
</feature>
<reference evidence="7 8" key="1">
    <citation type="submission" date="2015-06" db="EMBL/GenBank/DDBJ databases">
        <title>Survival trade-offs in plant roots during colonization by closely related pathogenic and mutualistic fungi.</title>
        <authorList>
            <person name="Hacquard S."/>
            <person name="Kracher B."/>
            <person name="Hiruma K."/>
            <person name="Weinman A."/>
            <person name="Muench P."/>
            <person name="Garrido Oter R."/>
            <person name="Ver Loren van Themaat E."/>
            <person name="Dallerey J.-F."/>
            <person name="Damm U."/>
            <person name="Henrissat B."/>
            <person name="Lespinet O."/>
            <person name="Thon M."/>
            <person name="Kemen E."/>
            <person name="McHardy A.C."/>
            <person name="Schulze-Lefert P."/>
            <person name="O'Connell R.J."/>
        </authorList>
    </citation>
    <scope>NUCLEOTIDE SEQUENCE [LARGE SCALE GENOMIC DNA]</scope>
    <source>
        <strain evidence="7 8">MAFF 238704</strain>
    </source>
</reference>
<dbReference type="SUPFAM" id="SSF55856">
    <property type="entry name" value="Cytochrome b5-like heme/steroid binding domain"/>
    <property type="match status" value="1"/>
</dbReference>
<dbReference type="PROSITE" id="PS50255">
    <property type="entry name" value="CYTOCHROME_B5_2"/>
    <property type="match status" value="1"/>
</dbReference>
<dbReference type="GO" id="GO:0016020">
    <property type="term" value="C:membrane"/>
    <property type="evidence" value="ECO:0007669"/>
    <property type="project" value="TreeGrafter"/>
</dbReference>
<evidence type="ECO:0000256" key="2">
    <source>
        <dbReference type="ARBA" id="ARBA00022723"/>
    </source>
</evidence>
<dbReference type="GO" id="GO:0046872">
    <property type="term" value="F:metal ion binding"/>
    <property type="evidence" value="ECO:0007669"/>
    <property type="project" value="UniProtKB-KW"/>
</dbReference>
<accession>A0A167E740</accession>
<dbReference type="InterPro" id="IPR001199">
    <property type="entry name" value="Cyt_B5-like_heme/steroid-bd"/>
</dbReference>
<sequence>MPANDPKMTWWTRSFLPELDAEGTDFHDYTPVPKPNAFDLDRLFYAEHVQLLHFGGLRVYEVLVLEQLEPYTPRLALPKGLSGLDSSDDSSENEEDMNEMYVNDDVDDYSIDDEKGESSLFNTKNALNPTPGPWVERDFVEVDETKWFKIFQRERWASYYHSDTAQLSVDIDDDKHWGKLSRVIEIANRILSEASDHEWIASFLDPRARDSRGPVSSGTGSDTWGIGPQNPRRYRRPLLLGVPHAGRASGRDWQDDKLPGPKWELAALDDTAADVDGAGVQGAHARGSGGEAGCSWDGENGRVTTSFPYFFSSTSFLTVVLHALSRRFLELTPKSKSLPCCTGELFFKEERWAEAGYSFENSLFGTTVKDYWMDLGGRIQYIGTRGMNPPTCEASLHWRYESWSLENPFFDLMLGIPAIFPCAMTTSDFWQSHVKKYGYPSLRWSWVCEGKSEMNNGAEKIWPAKIMDPPYKYSRYEELNKSMKAVAQKLRKRRLDLKRLRPWYAEEYALWCRTVYAETTLRSTMMLLVAMLYGRSIKHEAVASSSIEKLLKPHNRLSDLEETSPNSKRTPQMFYQALGFLGQAALPVRTAPISYKDDSVGQYPDRLRPALRPSFAGNASFVDDLVRFGKGAMDSTRSKVLYSANSPSHDRELCMSNARLSFLRWRLLGYVTASLVKEFDLEWQWMRRKLDQAPLDDVTLDWSHLTWRYLRNYASEADHQSSIFFHAEKMSDQRSQGIDADLPAWAIARPAIPSSSSPAKPAAARIPFCSISEVGEHQRLECPVKWGCLWNGKGMAVYDITPMLPNGEWNFAMRANVTKPAPLSSCRVLCPDVIGEDCLRWLYGQRPVGYVVAPRKKEDIRINDGKLGRPRWVHVAGDVFDITKTLMQAGVDIELETELQDLEAVFTGTSNGDPVLEAMNRGYHPDVIQKALRPYNIGWVWNKLGERHHRCHRVFTTNEVKWHTTRETGIYTIIRDKVYDFTILVDLHPGGSSVIEEVAGGDGTALWDKYHHDPQSAFGFDVHRQLSGMQIGFIVKERETKAVSSTEICIRDYIFSKDKIKANDTILDLLTDCWGTDATVEMEKQDPPEGYHQLWECPDAITAKVVIPRDKLPYMSQKVLEGMNGKERPGGFNESYVSDGVYVYNLTSDPSDPALLRYSEPTPFLDSLKLKAGSVLSKNVTKDDRMKQWLWKTNQHRIIALYRTTKHAHNTAEKPVAWKTSYRRTPSMTPKVTPKAGSSGTTASQPGPPTQPPTPFTVRPLYPLRKKQKKDNKVATENPYPKLSQLGVSDAARKDYPSTPAADTHANMSSIPIHGWAKHYCVGKPRPQRTDGLSWIDPVYPNIDPVTLDLDDPSPGRVPQPLPHQLDNLYISELQQVNNQFGLRTWEAAVLAKADIYTAQDEAPKLVGNAIEVKEWTWFPFWARNRWVIDFTVPPNWSNERTTDYRWSAQDPAVWGVLREAIQLAENMLRSCLLTPWFQSLVNSRNHESGWKEVPLDSQQWGSIWWMKSPPPWILTAEDTIKALLHLLGQKVYWTFNDKSTQGSYEPGGIIHGMTVSVNAASTGPIAIFIDILDIRTILSPTTTEISRKAALANLADTFGPKEHQAELGQSWETATFGGIVSTVTTDDSAEYFHTTTDASLILGLTKWPLYWENYEQTFDEPKDSLALLSKWPIPALWQQSLSSQDFWDQLVAKFGPQCLRVPKMLSATIILGDNGYPTPYYYPRDTMTRWVTDFTPPLFCAKSLKLLARELHSRRQKYNKIRPWFVETFSMWQLTPWNGRRYREELCWLRDIAFVRKNDRHEADTQDIVDRWIHPFLVGMNQDGSLGAWIPSSYQNVPQQVGITVWFWRALGYLLYASLPGRKPKTTPVKGPRGLLATHWSLNKGLPTSADQQKDALDTINKAERIRWKYPAIHLKGRHTQRQEPWSVRKIRLGAISLARSAFETFEVLCIRPAGLRDAFETACVSMEAQIEANREDDYMSWLEFDFDMPAYPGNTTDGQALGIMEFWAAGQEWEQPSKLWYEDPAGEVLRGEDPTISMQTSDLPFFAMNNLAGAAFRPGKRPRQHHVPYFTIAELYDHAERLDEPLVLVEDGFDLEVYRCSAVCRSLGLTKIELLPFTKRTFYGRQLTGDATQKLYDADHPALAIARVVRILRQEDIAMGDGKQGRPLWVKIHRSVFDIT</sequence>
<organism evidence="7 8">
    <name type="scientific">Colletotrichum incanum</name>
    <name type="common">Soybean anthracnose fungus</name>
    <dbReference type="NCBI Taxonomy" id="1573173"/>
    <lineage>
        <taxon>Eukaryota</taxon>
        <taxon>Fungi</taxon>
        <taxon>Dikarya</taxon>
        <taxon>Ascomycota</taxon>
        <taxon>Pezizomycotina</taxon>
        <taxon>Sordariomycetes</taxon>
        <taxon>Hypocreomycetidae</taxon>
        <taxon>Glomerellales</taxon>
        <taxon>Glomerellaceae</taxon>
        <taxon>Colletotrichum</taxon>
        <taxon>Colletotrichum spaethianum species complex</taxon>
    </lineage>
</organism>
<dbReference type="GO" id="GO:0020037">
    <property type="term" value="F:heme binding"/>
    <property type="evidence" value="ECO:0007669"/>
    <property type="project" value="TreeGrafter"/>
</dbReference>
<dbReference type="SMART" id="SM01117">
    <property type="entry name" value="Cyt-b5"/>
    <property type="match status" value="1"/>
</dbReference>
<name>A0A167E740_COLIC</name>
<comment type="caution">
    <text evidence="7">The sequence shown here is derived from an EMBL/GenBank/DDBJ whole genome shotgun (WGS) entry which is preliminary data.</text>
</comment>
<evidence type="ECO:0000259" key="6">
    <source>
        <dbReference type="PROSITE" id="PS50255"/>
    </source>
</evidence>
<dbReference type="Pfam" id="PF00173">
    <property type="entry name" value="Cyt-b5"/>
    <property type="match status" value="1"/>
</dbReference>
<gene>
    <name evidence="7" type="ORF">CI238_10193</name>
</gene>
<dbReference type="EMBL" id="LFIW01000787">
    <property type="protein sequence ID" value="KZL84779.1"/>
    <property type="molecule type" value="Genomic_DNA"/>
</dbReference>
<evidence type="ECO:0000256" key="5">
    <source>
        <dbReference type="SAM" id="MobiDB-lite"/>
    </source>
</evidence>
<evidence type="ECO:0000256" key="3">
    <source>
        <dbReference type="ARBA" id="ARBA00023004"/>
    </source>
</evidence>
<feature type="compositionally biased region" description="Low complexity" evidence="5">
    <location>
        <begin position="1236"/>
        <end position="1245"/>
    </location>
</feature>
<dbReference type="Gene3D" id="3.10.120.10">
    <property type="entry name" value="Cytochrome b5-like heme/steroid binding domain"/>
    <property type="match status" value="1"/>
</dbReference>
<feature type="compositionally biased region" description="Pro residues" evidence="5">
    <location>
        <begin position="1246"/>
        <end position="1255"/>
    </location>
</feature>
<dbReference type="PANTHER" id="PTHR19359">
    <property type="entry name" value="CYTOCHROME B5"/>
    <property type="match status" value="1"/>
</dbReference>
<feature type="region of interest" description="Disordered" evidence="5">
    <location>
        <begin position="1218"/>
        <end position="1307"/>
    </location>
</feature>
<dbReference type="STRING" id="1573173.A0A167E740"/>
<comment type="similarity">
    <text evidence="4">Belongs to the cytochrome b5 family.</text>
</comment>
<dbReference type="PANTHER" id="PTHR19359:SF14">
    <property type="entry name" value="CYTOCHROME B5 A"/>
    <property type="match status" value="1"/>
</dbReference>
<evidence type="ECO:0000256" key="4">
    <source>
        <dbReference type="ARBA" id="ARBA00038168"/>
    </source>
</evidence>
<dbReference type="InterPro" id="IPR036400">
    <property type="entry name" value="Cyt_B5-like_heme/steroid_sf"/>
</dbReference>
<keyword evidence="8" id="KW-1185">Reference proteome</keyword>